<dbReference type="SUPFAM" id="SSF51905">
    <property type="entry name" value="FAD/NAD(P)-binding domain"/>
    <property type="match status" value="1"/>
</dbReference>
<dbReference type="AlphaFoldDB" id="A0A2L1TW54"/>
<dbReference type="InterPro" id="IPR050260">
    <property type="entry name" value="FAD-bd_OxRdtase"/>
</dbReference>
<evidence type="ECO:0000256" key="2">
    <source>
        <dbReference type="ARBA" id="ARBA00022630"/>
    </source>
</evidence>
<accession>A0A2L1TW54</accession>
<dbReference type="Pfam" id="PF18267">
    <property type="entry name" value="Rubredoxin_C"/>
    <property type="match status" value="1"/>
</dbReference>
<organism evidence="6 7">
    <name type="scientific">Paenibacillus larvae subsp. larvae</name>
    <dbReference type="NCBI Taxonomy" id="147375"/>
    <lineage>
        <taxon>Bacteria</taxon>
        <taxon>Bacillati</taxon>
        <taxon>Bacillota</taxon>
        <taxon>Bacilli</taxon>
        <taxon>Bacillales</taxon>
        <taxon>Paenibacillaceae</taxon>
        <taxon>Paenibacillus</taxon>
    </lineage>
</organism>
<dbReference type="InterPro" id="IPR023753">
    <property type="entry name" value="FAD/NAD-binding_dom"/>
</dbReference>
<keyword evidence="3" id="KW-0274">FAD</keyword>
<dbReference type="EC" id="1.7.1.4" evidence="6"/>
<proteinExistence type="predicted"/>
<dbReference type="InterPro" id="IPR016156">
    <property type="entry name" value="FAD/NAD-linked_Rdtase_dimer_sf"/>
</dbReference>
<dbReference type="PRINTS" id="PR00411">
    <property type="entry name" value="PNDRDTASEI"/>
</dbReference>
<dbReference type="EMBL" id="CP019655">
    <property type="protein sequence ID" value="AVF24910.1"/>
    <property type="molecule type" value="Genomic_DNA"/>
</dbReference>
<keyword evidence="6" id="KW-0560">Oxidoreductase</keyword>
<sequence length="412" mass="45057">MEKYNHYVIVGSGVASVYAAKAIRDHDYKTQISIFGEEPDLPYNRVKLSKGLFTDLHSEKVLIKKQKWFHENRIKVHENTRITSIDTEKKTVMTADGQTIAYHKLLLCTGATNRKLSLQGASLSNVHNIRDRCDADKFKAALQIGDRICVIGGGIQGLETAWSLIQAGYPVSIIEAGPRLIPRQLDAQSSAILMRKAVESGAEVRLGQGVKSIIGTSRVDGIELEDGSILACEHVVYSIGAIPNIALAREAGLEVGTGIIVNDQMQTNNIHIYAAGDCTEFQGKVDGLWGCAIEQGKVAGANMANQKAIYQRPVPMTLSDTFNTPFFSIGLVDEQQGVTSITDSSQECYKRIFIQDNSLCGAIVFENAAASLPYKAAIEQKMNLEKIDYATCSIEEVMNEVTRNCNNPAINL</sequence>
<dbReference type="GO" id="GO:0008942">
    <property type="term" value="F:nitrite reductase [NAD(P)H] activity"/>
    <property type="evidence" value="ECO:0007669"/>
    <property type="project" value="UniProtKB-EC"/>
</dbReference>
<dbReference type="PRINTS" id="PR00368">
    <property type="entry name" value="FADPNR"/>
</dbReference>
<reference evidence="7" key="1">
    <citation type="submission" date="2017-02" db="EMBL/GenBank/DDBJ databases">
        <title>Delineation of Paenibacillus larvae strains originating from foulbrood outbreaks.</title>
        <authorList>
            <person name="Beims H."/>
            <person name="Bunk B."/>
            <person name="Sproeer C."/>
            <person name="Mohr K.I."/>
            <person name="Pradella S."/>
            <person name="Guenther G."/>
            <person name="Rohde M."/>
            <person name="von der Ohe W."/>
            <person name="Steinert M."/>
        </authorList>
    </citation>
    <scope>NUCLEOTIDE SEQUENCE [LARGE SCALE GENOMIC DNA]</scope>
    <source>
        <strain evidence="7">Eric_III</strain>
    </source>
</reference>
<feature type="domain" description="NADH-rubredoxin oxidoreductase C-terminal" evidence="5">
    <location>
        <begin position="315"/>
        <end position="381"/>
    </location>
</feature>
<evidence type="ECO:0000259" key="4">
    <source>
        <dbReference type="Pfam" id="PF07992"/>
    </source>
</evidence>
<dbReference type="Pfam" id="PF07992">
    <property type="entry name" value="Pyr_redox_2"/>
    <property type="match status" value="1"/>
</dbReference>
<evidence type="ECO:0000313" key="6">
    <source>
        <dbReference type="EMBL" id="AVF24910.1"/>
    </source>
</evidence>
<evidence type="ECO:0000313" key="7">
    <source>
        <dbReference type="Proteomes" id="UP000239833"/>
    </source>
</evidence>
<evidence type="ECO:0000259" key="5">
    <source>
        <dbReference type="Pfam" id="PF18267"/>
    </source>
</evidence>
<dbReference type="PANTHER" id="PTHR43429:SF3">
    <property type="entry name" value="NITRITE REDUCTASE [NAD(P)H]"/>
    <property type="match status" value="1"/>
</dbReference>
<dbReference type="Gene3D" id="3.30.390.30">
    <property type="match status" value="1"/>
</dbReference>
<dbReference type="Gene3D" id="3.50.50.60">
    <property type="entry name" value="FAD/NAD(P)-binding domain"/>
    <property type="match status" value="2"/>
</dbReference>
<evidence type="ECO:0000256" key="1">
    <source>
        <dbReference type="ARBA" id="ARBA00001974"/>
    </source>
</evidence>
<evidence type="ECO:0000256" key="3">
    <source>
        <dbReference type="ARBA" id="ARBA00022827"/>
    </source>
</evidence>
<feature type="domain" description="FAD/NAD(P)-binding" evidence="4">
    <location>
        <begin position="6"/>
        <end position="296"/>
    </location>
</feature>
<comment type="cofactor">
    <cofactor evidence="1">
        <name>FAD</name>
        <dbReference type="ChEBI" id="CHEBI:57692"/>
    </cofactor>
</comment>
<dbReference type="PANTHER" id="PTHR43429">
    <property type="entry name" value="PYRIDINE NUCLEOTIDE-DISULFIDE OXIDOREDUCTASE DOMAIN-CONTAINING"/>
    <property type="match status" value="1"/>
</dbReference>
<dbReference type="InterPro" id="IPR041575">
    <property type="entry name" value="Rubredoxin_C"/>
</dbReference>
<dbReference type="GeneID" id="64217526"/>
<keyword evidence="2" id="KW-0285">Flavoprotein</keyword>
<protein>
    <submittedName>
        <fullName evidence="6">Nitrite reductase (NAD(P)H)</fullName>
        <ecNumber evidence="6">1.7.1.4</ecNumber>
    </submittedName>
</protein>
<dbReference type="Proteomes" id="UP000239833">
    <property type="component" value="Chromosome"/>
</dbReference>
<dbReference type="RefSeq" id="WP_077996739.1">
    <property type="nucleotide sequence ID" value="NZ_CP019655.1"/>
</dbReference>
<dbReference type="InterPro" id="IPR036188">
    <property type="entry name" value="FAD/NAD-bd_sf"/>
</dbReference>
<name>A0A2L1TW54_9BACL</name>
<gene>
    <name evidence="6" type="primary">nasD_1</name>
    <name evidence="6" type="ORF">ERICIII_00694</name>
</gene>